<organism evidence="2 3">
    <name type="scientific">Leptospira noguchii str. 2007001578</name>
    <dbReference type="NCBI Taxonomy" id="1049974"/>
    <lineage>
        <taxon>Bacteria</taxon>
        <taxon>Pseudomonadati</taxon>
        <taxon>Spirochaetota</taxon>
        <taxon>Spirochaetia</taxon>
        <taxon>Leptospirales</taxon>
        <taxon>Leptospiraceae</taxon>
        <taxon>Leptospira</taxon>
    </lineage>
</organism>
<dbReference type="EMBL" id="AHMH02000114">
    <property type="protein sequence ID" value="EMM99518.1"/>
    <property type="molecule type" value="Genomic_DNA"/>
</dbReference>
<keyword evidence="1" id="KW-0812">Transmembrane</keyword>
<keyword evidence="3" id="KW-1185">Reference proteome</keyword>
<feature type="transmembrane region" description="Helical" evidence="1">
    <location>
        <begin position="57"/>
        <end position="73"/>
    </location>
</feature>
<evidence type="ECO:0000313" key="2">
    <source>
        <dbReference type="EMBL" id="EMM99518.1"/>
    </source>
</evidence>
<comment type="caution">
    <text evidence="2">The sequence shown here is derived from an EMBL/GenBank/DDBJ whole genome shotgun (WGS) entry which is preliminary data.</text>
</comment>
<reference evidence="2 3" key="1">
    <citation type="submission" date="2013-01" db="EMBL/GenBank/DDBJ databases">
        <authorList>
            <person name="Harkins D.M."/>
            <person name="Durkin A.S."/>
            <person name="Brinkac L.M."/>
            <person name="Haft D.H."/>
            <person name="Selengut J.D."/>
            <person name="Sanka R."/>
            <person name="DePew J."/>
            <person name="Purushe J."/>
            <person name="Whelen A.C."/>
            <person name="Vinetz J.M."/>
            <person name="Sutton G.G."/>
            <person name="Nierman W.C."/>
            <person name="Fouts D.E."/>
        </authorList>
    </citation>
    <scope>NUCLEOTIDE SEQUENCE [LARGE SCALE GENOMIC DNA]</scope>
    <source>
        <strain evidence="2 3">2007001578</strain>
    </source>
</reference>
<dbReference type="Proteomes" id="UP000012099">
    <property type="component" value="Unassembled WGS sequence"/>
</dbReference>
<evidence type="ECO:0000313" key="3">
    <source>
        <dbReference type="Proteomes" id="UP000012099"/>
    </source>
</evidence>
<proteinExistence type="predicted"/>
<gene>
    <name evidence="2" type="ORF">LEP1GSC035_1201</name>
</gene>
<dbReference type="NCBIfam" id="NF047805">
    <property type="entry name" value="LIC13255_lipo"/>
    <property type="match status" value="1"/>
</dbReference>
<name>A0ABP2T5D8_9LEPT</name>
<accession>A0ABP2T5D8</accession>
<sequence length="157" mass="18173">MIGLRKGTCIKFENFNLKFLHEIVVWRLLFNKKFILLEISKIPRKCMIQKIRFKTEIKIRLAILILILLLSIGCYQKNTDADFYSFEDANTKLISAYESKDVICNSNRRLTAFVPGRSRKKDIDFCVNAVLAVSCESWASTSIDATPTTCKSIEFRY</sequence>
<evidence type="ECO:0008006" key="4">
    <source>
        <dbReference type="Google" id="ProtNLM"/>
    </source>
</evidence>
<protein>
    <recommendedName>
        <fullName evidence="4">Lipoprotein</fullName>
    </recommendedName>
</protein>
<keyword evidence="1" id="KW-0472">Membrane</keyword>
<keyword evidence="1" id="KW-1133">Transmembrane helix</keyword>
<evidence type="ECO:0000256" key="1">
    <source>
        <dbReference type="SAM" id="Phobius"/>
    </source>
</evidence>